<feature type="compositionally biased region" description="Acidic residues" evidence="2">
    <location>
        <begin position="1"/>
        <end position="14"/>
    </location>
</feature>
<feature type="compositionally biased region" description="Low complexity" evidence="2">
    <location>
        <begin position="500"/>
        <end position="526"/>
    </location>
</feature>
<feature type="compositionally biased region" description="Low complexity" evidence="2">
    <location>
        <begin position="137"/>
        <end position="153"/>
    </location>
</feature>
<feature type="compositionally biased region" description="Basic residues" evidence="2">
    <location>
        <begin position="234"/>
        <end position="252"/>
    </location>
</feature>
<dbReference type="InterPro" id="IPR029488">
    <property type="entry name" value="Hmw/CFAP97"/>
</dbReference>
<comment type="caution">
    <text evidence="3">The sequence shown here is derived from an EMBL/GenBank/DDBJ whole genome shotgun (WGS) entry which is preliminary data.</text>
</comment>
<name>A0ABD3X333_SINWO</name>
<evidence type="ECO:0000313" key="4">
    <source>
        <dbReference type="Proteomes" id="UP001634394"/>
    </source>
</evidence>
<evidence type="ECO:0000256" key="1">
    <source>
        <dbReference type="ARBA" id="ARBA00008315"/>
    </source>
</evidence>
<feature type="compositionally biased region" description="Polar residues" evidence="2">
    <location>
        <begin position="179"/>
        <end position="188"/>
    </location>
</feature>
<feature type="compositionally biased region" description="Polar residues" evidence="2">
    <location>
        <begin position="37"/>
        <end position="49"/>
    </location>
</feature>
<feature type="region of interest" description="Disordered" evidence="2">
    <location>
        <begin position="481"/>
        <end position="561"/>
    </location>
</feature>
<dbReference type="AlphaFoldDB" id="A0ABD3X333"/>
<dbReference type="Pfam" id="PF13879">
    <property type="entry name" value="Hmw_CFAP97"/>
    <property type="match status" value="1"/>
</dbReference>
<gene>
    <name evidence="3" type="ORF">ACJMK2_032689</name>
</gene>
<proteinExistence type="inferred from homology"/>
<feature type="compositionally biased region" description="Low complexity" evidence="2">
    <location>
        <begin position="255"/>
        <end position="268"/>
    </location>
</feature>
<feature type="compositionally biased region" description="Basic and acidic residues" evidence="2">
    <location>
        <begin position="546"/>
        <end position="561"/>
    </location>
</feature>
<dbReference type="InterPro" id="IPR038791">
    <property type="entry name" value="Cfap97/Hemingway"/>
</dbReference>
<comment type="similarity">
    <text evidence="1">Belongs to the CFAP97 family.</text>
</comment>
<dbReference type="Proteomes" id="UP001634394">
    <property type="component" value="Unassembled WGS sequence"/>
</dbReference>
<sequence length="561" mass="63707">MEIEEADENIDFDFFESPRKKQQNGNPKQVVKDNLHGNRNSVQRPQTAILSKRNDRNEQQNFRDEEKNSSSGSDHYSDSFDSDTNSDDSHNGAGRETSAKRNKNKITHKSEQFEKNVSVKRKEDQKRGDGEYDRRSSSYSESSSAYSDVSSNDDISDKKSKKTVNVRVPKVYMEAWGTEKSTVTFEPQKNSDRKSVEKKNIHREHDQHRDGHRDRDSIDLESHTRSGFSSDRFRRTKHTREGRPPSGHHRKVNTLLRRNSLSDSNNSDITEVSPLVTPESTPRAESSGDRFEKHGSNDQQFKIPEDDSVGTKIKLDSDKIDLNVLMQCMAEIDYEKQQRLKANTRRVMFAPARPNVKADRPRSNYSFPSDRVKLIEQENQRLLNEILKNDPRQNNKPKAKQKIKQIPVPPQRLTPSAVNRQREQRKIEMQNLQFLKRLHGIKASKGMARDEQLKEFEETMHYGVPLGAALPLKTEAVYGPGNTSSTTGSVYGSGGKRSRPSSAKSNASVSSIRSSVRSRPSSAKSNASVISKRSKGSRPGSAKSTKSLDFRPPWDDRFSCA</sequence>
<protein>
    <recommendedName>
        <fullName evidence="5">Cilia- and flagella-associated protein 97</fullName>
    </recommendedName>
</protein>
<evidence type="ECO:0008006" key="5">
    <source>
        <dbReference type="Google" id="ProtNLM"/>
    </source>
</evidence>
<dbReference type="PANTHER" id="PTHR23035:SF1">
    <property type="entry name" value="CILIA- AND FLAGELLA-ASSOCIATED PROTEIN 97"/>
    <property type="match status" value="1"/>
</dbReference>
<evidence type="ECO:0000313" key="3">
    <source>
        <dbReference type="EMBL" id="KAL3880452.1"/>
    </source>
</evidence>
<feature type="region of interest" description="Disordered" evidence="2">
    <location>
        <begin position="1"/>
        <end position="304"/>
    </location>
</feature>
<keyword evidence="4" id="KW-1185">Reference proteome</keyword>
<reference evidence="3 4" key="1">
    <citation type="submission" date="2024-11" db="EMBL/GenBank/DDBJ databases">
        <title>Chromosome-level genome assembly of the freshwater bivalve Anodonta woodiana.</title>
        <authorList>
            <person name="Chen X."/>
        </authorList>
    </citation>
    <scope>NUCLEOTIDE SEQUENCE [LARGE SCALE GENOMIC DNA]</scope>
    <source>
        <strain evidence="3">MN2024</strain>
        <tissue evidence="3">Gills</tissue>
    </source>
</reference>
<feature type="compositionally biased region" description="Basic and acidic residues" evidence="2">
    <location>
        <begin position="189"/>
        <end position="224"/>
    </location>
</feature>
<dbReference type="PANTHER" id="PTHR23035">
    <property type="entry name" value="CILIA- AND FLAGELLA-ASSOCIATED PROTEIN 97-RELATED"/>
    <property type="match status" value="1"/>
</dbReference>
<feature type="compositionally biased region" description="Basic and acidic residues" evidence="2">
    <location>
        <begin position="120"/>
        <end position="136"/>
    </location>
</feature>
<feature type="compositionally biased region" description="Basic and acidic residues" evidence="2">
    <location>
        <begin position="286"/>
        <end position="296"/>
    </location>
</feature>
<feature type="compositionally biased region" description="Basic and acidic residues" evidence="2">
    <location>
        <begin position="52"/>
        <end position="68"/>
    </location>
</feature>
<accession>A0ABD3X333</accession>
<organism evidence="3 4">
    <name type="scientific">Sinanodonta woodiana</name>
    <name type="common">Chinese pond mussel</name>
    <name type="synonym">Anodonta woodiana</name>
    <dbReference type="NCBI Taxonomy" id="1069815"/>
    <lineage>
        <taxon>Eukaryota</taxon>
        <taxon>Metazoa</taxon>
        <taxon>Spiralia</taxon>
        <taxon>Lophotrochozoa</taxon>
        <taxon>Mollusca</taxon>
        <taxon>Bivalvia</taxon>
        <taxon>Autobranchia</taxon>
        <taxon>Heteroconchia</taxon>
        <taxon>Palaeoheterodonta</taxon>
        <taxon>Unionida</taxon>
        <taxon>Unionoidea</taxon>
        <taxon>Unionidae</taxon>
        <taxon>Unioninae</taxon>
        <taxon>Sinanodonta</taxon>
    </lineage>
</organism>
<evidence type="ECO:0000256" key="2">
    <source>
        <dbReference type="SAM" id="MobiDB-lite"/>
    </source>
</evidence>
<dbReference type="EMBL" id="JBJQND010000004">
    <property type="protein sequence ID" value="KAL3880452.1"/>
    <property type="molecule type" value="Genomic_DNA"/>
</dbReference>